<keyword evidence="8 13" id="KW-1133">Transmembrane helix</keyword>
<dbReference type="GO" id="GO:0045259">
    <property type="term" value="C:proton-transporting ATP synthase complex"/>
    <property type="evidence" value="ECO:0007669"/>
    <property type="project" value="UniProtKB-KW"/>
</dbReference>
<geneLocation type="mitochondrion" evidence="14"/>
<dbReference type="InterPro" id="IPR001421">
    <property type="entry name" value="ATP8_metazoa"/>
</dbReference>
<comment type="subcellular location">
    <subcellularLocation>
        <location evidence="1 12">Mitochondrion membrane</location>
        <topology evidence="1 12">Single-pass membrane protein</topology>
    </subcellularLocation>
</comment>
<comment type="similarity">
    <text evidence="2 12">Belongs to the ATPase protein 8 family.</text>
</comment>
<evidence type="ECO:0000256" key="13">
    <source>
        <dbReference type="SAM" id="Phobius"/>
    </source>
</evidence>
<reference evidence="14" key="1">
    <citation type="submission" date="2021-09" db="EMBL/GenBank/DDBJ databases">
        <authorList>
            <person name="Li R."/>
        </authorList>
    </citation>
    <scope>NUCLEOTIDE SEQUENCE</scope>
</reference>
<dbReference type="GO" id="GO:0015078">
    <property type="term" value="F:proton transmembrane transporter activity"/>
    <property type="evidence" value="ECO:0007669"/>
    <property type="project" value="InterPro"/>
</dbReference>
<evidence type="ECO:0000256" key="9">
    <source>
        <dbReference type="ARBA" id="ARBA00023065"/>
    </source>
</evidence>
<evidence type="ECO:0000256" key="2">
    <source>
        <dbReference type="ARBA" id="ARBA00008892"/>
    </source>
</evidence>
<evidence type="ECO:0000256" key="12">
    <source>
        <dbReference type="RuleBase" id="RU003661"/>
    </source>
</evidence>
<gene>
    <name evidence="14" type="primary">ATP8</name>
</gene>
<keyword evidence="4 12" id="KW-0813">Transport</keyword>
<evidence type="ECO:0000256" key="6">
    <source>
        <dbReference type="ARBA" id="ARBA00022692"/>
    </source>
</evidence>
<sequence length="54" mass="6468">MPQMAPLSWLLLFILFSMIFMMFNILNYFCYSPSPQSTLNETTLTLNPPMNWMW</sequence>
<keyword evidence="10 12" id="KW-0496">Mitochondrion</keyword>
<feature type="transmembrane region" description="Helical" evidence="13">
    <location>
        <begin position="7"/>
        <end position="29"/>
    </location>
</feature>
<evidence type="ECO:0000256" key="1">
    <source>
        <dbReference type="ARBA" id="ARBA00004304"/>
    </source>
</evidence>
<evidence type="ECO:0000313" key="14">
    <source>
        <dbReference type="EMBL" id="UEK24776.1"/>
    </source>
</evidence>
<keyword evidence="6 12" id="KW-0812">Transmembrane</keyword>
<name>A0A8K1RA12_9INSE</name>
<evidence type="ECO:0000256" key="11">
    <source>
        <dbReference type="ARBA" id="ARBA00023136"/>
    </source>
</evidence>
<keyword evidence="7 12" id="KW-0375">Hydrogen ion transport</keyword>
<dbReference type="Pfam" id="PF00895">
    <property type="entry name" value="ATP-synt_8"/>
    <property type="match status" value="1"/>
</dbReference>
<organism evidence="14">
    <name type="scientific">Neoephemera projecta</name>
    <dbReference type="NCBI Taxonomy" id="2770074"/>
    <lineage>
        <taxon>Eukaryota</taxon>
        <taxon>Metazoa</taxon>
        <taxon>Ecdysozoa</taxon>
        <taxon>Arthropoda</taxon>
        <taxon>Hexapoda</taxon>
        <taxon>Insecta</taxon>
        <taxon>Pterygota</taxon>
        <taxon>Palaeoptera</taxon>
        <taxon>Ephemeroptera</taxon>
        <taxon>Pannota</taxon>
        <taxon>Neoephemeridae</taxon>
        <taxon>Neoephemera</taxon>
    </lineage>
</organism>
<keyword evidence="5 12" id="KW-0138">CF(0)</keyword>
<accession>A0A8K1RA12</accession>
<comment type="subunit">
    <text evidence="3">F-type ATPases have 2 components, CF(1) - the catalytic core - and CF(0) - the membrane proton channel.</text>
</comment>
<dbReference type="GO" id="GO:0015986">
    <property type="term" value="P:proton motive force-driven ATP synthesis"/>
    <property type="evidence" value="ECO:0007669"/>
    <property type="project" value="InterPro"/>
</dbReference>
<evidence type="ECO:0000256" key="10">
    <source>
        <dbReference type="ARBA" id="ARBA00023128"/>
    </source>
</evidence>
<evidence type="ECO:0000256" key="7">
    <source>
        <dbReference type="ARBA" id="ARBA00022781"/>
    </source>
</evidence>
<dbReference type="AlphaFoldDB" id="A0A8K1RA12"/>
<dbReference type="GO" id="GO:0031966">
    <property type="term" value="C:mitochondrial membrane"/>
    <property type="evidence" value="ECO:0007669"/>
    <property type="project" value="UniProtKB-SubCell"/>
</dbReference>
<evidence type="ECO:0000256" key="8">
    <source>
        <dbReference type="ARBA" id="ARBA00022989"/>
    </source>
</evidence>
<dbReference type="EMBL" id="OK272542">
    <property type="protein sequence ID" value="UEK24776.1"/>
    <property type="molecule type" value="Genomic_DNA"/>
</dbReference>
<keyword evidence="9 12" id="KW-0406">Ion transport</keyword>
<evidence type="ECO:0000256" key="5">
    <source>
        <dbReference type="ARBA" id="ARBA00022547"/>
    </source>
</evidence>
<protein>
    <recommendedName>
        <fullName evidence="12">ATP synthase complex subunit 8</fullName>
    </recommendedName>
</protein>
<keyword evidence="11 13" id="KW-0472">Membrane</keyword>
<proteinExistence type="inferred from homology"/>
<evidence type="ECO:0000256" key="3">
    <source>
        <dbReference type="ARBA" id="ARBA00011291"/>
    </source>
</evidence>
<evidence type="ECO:0000256" key="4">
    <source>
        <dbReference type="ARBA" id="ARBA00022448"/>
    </source>
</evidence>